<feature type="region of interest" description="Disordered" evidence="4">
    <location>
        <begin position="204"/>
        <end position="251"/>
    </location>
</feature>
<evidence type="ECO:0000313" key="7">
    <source>
        <dbReference type="Proteomes" id="UP001221142"/>
    </source>
</evidence>
<dbReference type="AlphaFoldDB" id="A0AAD7FB41"/>
<evidence type="ECO:0000256" key="3">
    <source>
        <dbReference type="PROSITE-ProRule" id="PRU00267"/>
    </source>
</evidence>
<dbReference type="GO" id="GO:0001228">
    <property type="term" value="F:DNA-binding transcription activator activity, RNA polymerase II-specific"/>
    <property type="evidence" value="ECO:0007669"/>
    <property type="project" value="TreeGrafter"/>
</dbReference>
<keyword evidence="2" id="KW-0804">Transcription</keyword>
<dbReference type="Pfam" id="PF00505">
    <property type="entry name" value="HMG_box"/>
    <property type="match status" value="1"/>
</dbReference>
<evidence type="ECO:0000256" key="1">
    <source>
        <dbReference type="ARBA" id="ARBA00023125"/>
    </source>
</evidence>
<organism evidence="6 7">
    <name type="scientific">Roridomyces roridus</name>
    <dbReference type="NCBI Taxonomy" id="1738132"/>
    <lineage>
        <taxon>Eukaryota</taxon>
        <taxon>Fungi</taxon>
        <taxon>Dikarya</taxon>
        <taxon>Basidiomycota</taxon>
        <taxon>Agaricomycotina</taxon>
        <taxon>Agaricomycetes</taxon>
        <taxon>Agaricomycetidae</taxon>
        <taxon>Agaricales</taxon>
        <taxon>Marasmiineae</taxon>
        <taxon>Mycenaceae</taxon>
        <taxon>Roridomyces</taxon>
    </lineage>
</organism>
<dbReference type="InterPro" id="IPR050140">
    <property type="entry name" value="SRY-related_HMG-box_TF-like"/>
</dbReference>
<feature type="compositionally biased region" description="Basic and acidic residues" evidence="4">
    <location>
        <begin position="204"/>
        <end position="216"/>
    </location>
</feature>
<evidence type="ECO:0000256" key="2">
    <source>
        <dbReference type="ARBA" id="ARBA00023163"/>
    </source>
</evidence>
<dbReference type="SMART" id="SM00398">
    <property type="entry name" value="HMG"/>
    <property type="match status" value="1"/>
</dbReference>
<feature type="compositionally biased region" description="Basic and acidic residues" evidence="4">
    <location>
        <begin position="1"/>
        <end position="11"/>
    </location>
</feature>
<evidence type="ECO:0000313" key="6">
    <source>
        <dbReference type="EMBL" id="KAJ7613238.1"/>
    </source>
</evidence>
<feature type="compositionally biased region" description="Low complexity" evidence="4">
    <location>
        <begin position="230"/>
        <end position="251"/>
    </location>
</feature>
<feature type="compositionally biased region" description="Low complexity" evidence="4">
    <location>
        <begin position="151"/>
        <end position="173"/>
    </location>
</feature>
<feature type="region of interest" description="Disordered" evidence="4">
    <location>
        <begin position="151"/>
        <end position="185"/>
    </location>
</feature>
<dbReference type="Proteomes" id="UP001221142">
    <property type="component" value="Unassembled WGS sequence"/>
</dbReference>
<dbReference type="PANTHER" id="PTHR10270:SF161">
    <property type="entry name" value="SEX-DETERMINING REGION Y PROTEIN"/>
    <property type="match status" value="1"/>
</dbReference>
<sequence>MPALRTRDTHPAVRSLEVNTSVPPPSLTIISPTPRAFTFPISHNLADSPYSSPSNSPFEPDLRALDLSSSSTTPSSSVDDQCCPRTPPPLSAYTRTLSPSETSSPSRRKSTSGEERRPKKGDDDYVKRPENAFILFRRKCCEDRALGISTTSASAPSSLAAGPSSADSPALASNGKKQRQADLSKTISQQWKALSVEQRSHWEQLAKEKKKEHEALHPNYVYRPQRANKNRAATSSSSSAAKRKNSAPAPAQDIEFVVPAPRGHHGRSASAPTPPPYQSIRMPNVYFGAATPESPTSLMPMISRRGSASGSQSSFDYMPSFGAAVDFEASLQSSDFLRAMFPAGGAESSMLSPASSASGSGPSSPYTPASASFHPSAYAATPYAGGNPSDFSLDGPAPIGSTQPAEDYAAYASVWATTSPWAAAPSAASGFAEGDFDISRIPELGWDLSCGTGAAPQGELELAYPIDFGMDMGAADEGSVDLDLGGNGLDLHFGMSDDLSVSEMGFDEMMTGAGF</sequence>
<feature type="compositionally biased region" description="Low complexity" evidence="4">
    <location>
        <begin position="68"/>
        <end position="77"/>
    </location>
</feature>
<dbReference type="PROSITE" id="PS50118">
    <property type="entry name" value="HMG_BOX_2"/>
    <property type="match status" value="1"/>
</dbReference>
<evidence type="ECO:0000259" key="5">
    <source>
        <dbReference type="PROSITE" id="PS50118"/>
    </source>
</evidence>
<dbReference type="InterPro" id="IPR036910">
    <property type="entry name" value="HMG_box_dom_sf"/>
</dbReference>
<protein>
    <recommendedName>
        <fullName evidence="5">HMG box domain-containing protein</fullName>
    </recommendedName>
</protein>
<name>A0AAD7FB41_9AGAR</name>
<keyword evidence="7" id="KW-1185">Reference proteome</keyword>
<feature type="region of interest" description="Disordered" evidence="4">
    <location>
        <begin position="1"/>
        <end position="29"/>
    </location>
</feature>
<keyword evidence="3" id="KW-0539">Nucleus</keyword>
<dbReference type="GO" id="GO:0030154">
    <property type="term" value="P:cell differentiation"/>
    <property type="evidence" value="ECO:0007669"/>
    <property type="project" value="TreeGrafter"/>
</dbReference>
<dbReference type="InterPro" id="IPR009071">
    <property type="entry name" value="HMG_box_dom"/>
</dbReference>
<dbReference type="EMBL" id="JARKIF010000029">
    <property type="protein sequence ID" value="KAJ7613238.1"/>
    <property type="molecule type" value="Genomic_DNA"/>
</dbReference>
<feature type="domain" description="HMG box" evidence="5">
    <location>
        <begin position="126"/>
        <end position="221"/>
    </location>
</feature>
<evidence type="ECO:0000256" key="4">
    <source>
        <dbReference type="SAM" id="MobiDB-lite"/>
    </source>
</evidence>
<dbReference type="Gene3D" id="1.10.30.10">
    <property type="entry name" value="High mobility group box domain"/>
    <property type="match status" value="1"/>
</dbReference>
<dbReference type="GO" id="GO:0005634">
    <property type="term" value="C:nucleus"/>
    <property type="evidence" value="ECO:0007669"/>
    <property type="project" value="UniProtKB-UniRule"/>
</dbReference>
<feature type="DNA-binding region" description="HMG box" evidence="3">
    <location>
        <begin position="126"/>
        <end position="221"/>
    </location>
</feature>
<dbReference type="PANTHER" id="PTHR10270">
    <property type="entry name" value="SOX TRANSCRIPTION FACTOR"/>
    <property type="match status" value="1"/>
</dbReference>
<dbReference type="SUPFAM" id="SSF47095">
    <property type="entry name" value="HMG-box"/>
    <property type="match status" value="1"/>
</dbReference>
<keyword evidence="1 3" id="KW-0238">DNA-binding</keyword>
<feature type="region of interest" description="Disordered" evidence="4">
    <location>
        <begin position="48"/>
        <end position="126"/>
    </location>
</feature>
<feature type="compositionally biased region" description="Polar residues" evidence="4">
    <location>
        <begin position="93"/>
        <end position="105"/>
    </location>
</feature>
<comment type="caution">
    <text evidence="6">The sequence shown here is derived from an EMBL/GenBank/DDBJ whole genome shotgun (WGS) entry which is preliminary data.</text>
</comment>
<gene>
    <name evidence="6" type="ORF">FB45DRAFT_274420</name>
</gene>
<reference evidence="6" key="1">
    <citation type="submission" date="2023-03" db="EMBL/GenBank/DDBJ databases">
        <title>Massive genome expansion in bonnet fungi (Mycena s.s.) driven by repeated elements and novel gene families across ecological guilds.</title>
        <authorList>
            <consortium name="Lawrence Berkeley National Laboratory"/>
            <person name="Harder C.B."/>
            <person name="Miyauchi S."/>
            <person name="Viragh M."/>
            <person name="Kuo A."/>
            <person name="Thoen E."/>
            <person name="Andreopoulos B."/>
            <person name="Lu D."/>
            <person name="Skrede I."/>
            <person name="Drula E."/>
            <person name="Henrissat B."/>
            <person name="Morin E."/>
            <person name="Kohler A."/>
            <person name="Barry K."/>
            <person name="LaButti K."/>
            <person name="Morin E."/>
            <person name="Salamov A."/>
            <person name="Lipzen A."/>
            <person name="Mereny Z."/>
            <person name="Hegedus B."/>
            <person name="Baldrian P."/>
            <person name="Stursova M."/>
            <person name="Weitz H."/>
            <person name="Taylor A."/>
            <person name="Grigoriev I.V."/>
            <person name="Nagy L.G."/>
            <person name="Martin F."/>
            <person name="Kauserud H."/>
        </authorList>
    </citation>
    <scope>NUCLEOTIDE SEQUENCE</scope>
    <source>
        <strain evidence="6">9284</strain>
    </source>
</reference>
<dbReference type="GO" id="GO:0000978">
    <property type="term" value="F:RNA polymerase II cis-regulatory region sequence-specific DNA binding"/>
    <property type="evidence" value="ECO:0007669"/>
    <property type="project" value="TreeGrafter"/>
</dbReference>
<feature type="compositionally biased region" description="Basic and acidic residues" evidence="4">
    <location>
        <begin position="111"/>
        <end position="126"/>
    </location>
</feature>
<dbReference type="CDD" id="cd01389">
    <property type="entry name" value="HMG-box_ROX1-like"/>
    <property type="match status" value="1"/>
</dbReference>
<proteinExistence type="predicted"/>
<accession>A0AAD7FB41</accession>